<keyword evidence="8" id="KW-1185">Reference proteome</keyword>
<keyword evidence="5" id="KW-0472">Membrane</keyword>
<dbReference type="InterPro" id="IPR001245">
    <property type="entry name" value="Ser-Thr/Tyr_kinase_cat_dom"/>
</dbReference>
<gene>
    <name evidence="7" type="ORF">EIN_327100</name>
</gene>
<proteinExistence type="predicted"/>
<keyword evidence="7" id="KW-0808">Transferase</keyword>
<dbReference type="Gene3D" id="1.10.510.10">
    <property type="entry name" value="Transferase(Phosphotransferase) domain 1"/>
    <property type="match status" value="2"/>
</dbReference>
<keyword evidence="2 4" id="KW-0547">Nucleotide-binding</keyword>
<dbReference type="VEuPathDB" id="AmoebaDB:EIN_327100"/>
<evidence type="ECO:0000256" key="4">
    <source>
        <dbReference type="PROSITE-ProRule" id="PRU10141"/>
    </source>
</evidence>
<dbReference type="PROSITE" id="PS00107">
    <property type="entry name" value="PROTEIN_KINASE_ATP"/>
    <property type="match status" value="1"/>
</dbReference>
<name>A0A0A1U0H6_ENTIV</name>
<dbReference type="RefSeq" id="XP_004185409.1">
    <property type="nucleotide sequence ID" value="XM_004185361.1"/>
</dbReference>
<evidence type="ECO:0000313" key="7">
    <source>
        <dbReference type="EMBL" id="ELP86063.1"/>
    </source>
</evidence>
<sequence>MVLDSNVCKERLYIEHCVNVTNSLCEQCDFWHNKRDDKLFCDTLNLTKTLLVIFLGCVLVLIITSIVVSLIGYQIIHSRHLYNERKKKGVISVHDIKEPLNCFKDGIYTDSSILDLGVDVPVNKISTFTTLFANKSDLLVKLQLVYRQNNSYDITISPQVVTLRPNDACVFTIDITPKYSGDFNEFLTLSCVFLRRGIETVKALPLVFSTELPTWIDSSCITNMTEIGRGGNGTVYRGIYRDRVVAVKTMKCANMCDTDDEFTTEVNMLQKMLSPFVVEFVGAVLVGEKKMIVMEFIKNGSLETIIKKYTYQKDEKEVVQIIKISKEKQQDVQNTIQDISIRNDEIKSSDEKSNVLLQTNSSLKNETENFQKAEDHLLINSIKKENTNTLQNLSDKFDIISDAPSQYTLNNTLNSQNNPALSTICHIQKNQNSPLSLENFLTPHKSLIQHPHQKLSKNIRYKILLDAAKGVEYLHTNGILHRDIKPGNILVEELENITEVNAKLSDFGSARNVNLLMSNLTFTRGVGTPSFMAPEILNGQKYSIEADVYALGITFFEAFAWEEAYVDVKYFFEIAERVCKGERPKNKNLTEKEIKILEKMWAQNKHDRISMEDVVNIMQIMLDKVR</sequence>
<feature type="binding site" evidence="4">
    <location>
        <position position="248"/>
    </location>
    <ligand>
        <name>ATP</name>
        <dbReference type="ChEBI" id="CHEBI:30616"/>
    </ligand>
</feature>
<dbReference type="GO" id="GO:0004674">
    <property type="term" value="F:protein serine/threonine kinase activity"/>
    <property type="evidence" value="ECO:0007669"/>
    <property type="project" value="UniProtKB-KW"/>
</dbReference>
<keyword evidence="5" id="KW-0812">Transmembrane</keyword>
<evidence type="ECO:0000313" key="8">
    <source>
        <dbReference type="Proteomes" id="UP000014680"/>
    </source>
</evidence>
<protein>
    <submittedName>
        <fullName evidence="7">Protein serine/threonine kinase, putative</fullName>
    </submittedName>
</protein>
<dbReference type="InterPro" id="IPR008271">
    <property type="entry name" value="Ser/Thr_kinase_AS"/>
</dbReference>
<keyword evidence="5" id="KW-1133">Transmembrane helix</keyword>
<dbReference type="Pfam" id="PF07714">
    <property type="entry name" value="PK_Tyr_Ser-Thr"/>
    <property type="match status" value="1"/>
</dbReference>
<dbReference type="GO" id="GO:0005524">
    <property type="term" value="F:ATP binding"/>
    <property type="evidence" value="ECO:0007669"/>
    <property type="project" value="UniProtKB-UniRule"/>
</dbReference>
<evidence type="ECO:0000256" key="3">
    <source>
        <dbReference type="ARBA" id="ARBA00022840"/>
    </source>
</evidence>
<dbReference type="PROSITE" id="PS00108">
    <property type="entry name" value="PROTEIN_KINASE_ST"/>
    <property type="match status" value="1"/>
</dbReference>
<dbReference type="InterPro" id="IPR000719">
    <property type="entry name" value="Prot_kinase_dom"/>
</dbReference>
<dbReference type="PANTHER" id="PTHR45756:SF1">
    <property type="entry name" value="PROTEIN KINASE DOMAIN CONTAINING PROTEIN"/>
    <property type="match status" value="1"/>
</dbReference>
<dbReference type="InterPro" id="IPR053215">
    <property type="entry name" value="TKL_Ser/Thr_kinase"/>
</dbReference>
<reference evidence="7 8" key="1">
    <citation type="submission" date="2012-10" db="EMBL/GenBank/DDBJ databases">
        <authorList>
            <person name="Zafar N."/>
            <person name="Inman J."/>
            <person name="Hall N."/>
            <person name="Lorenzi H."/>
            <person name="Caler E."/>
        </authorList>
    </citation>
    <scope>NUCLEOTIDE SEQUENCE [LARGE SCALE GENOMIC DNA]</scope>
    <source>
        <strain evidence="7 8">IP1</strain>
    </source>
</reference>
<dbReference type="Proteomes" id="UP000014680">
    <property type="component" value="Unassembled WGS sequence"/>
</dbReference>
<dbReference type="InterPro" id="IPR011009">
    <property type="entry name" value="Kinase-like_dom_sf"/>
</dbReference>
<dbReference type="PROSITE" id="PS50011">
    <property type="entry name" value="PROTEIN_KINASE_DOM"/>
    <property type="match status" value="1"/>
</dbReference>
<dbReference type="OrthoDB" id="8891264at2759"/>
<dbReference type="PANTHER" id="PTHR45756">
    <property type="entry name" value="PALMITOYLTRANSFERASE"/>
    <property type="match status" value="1"/>
</dbReference>
<evidence type="ECO:0000256" key="1">
    <source>
        <dbReference type="ARBA" id="ARBA00022527"/>
    </source>
</evidence>
<dbReference type="EMBL" id="KB207015">
    <property type="protein sequence ID" value="ELP86063.1"/>
    <property type="molecule type" value="Genomic_DNA"/>
</dbReference>
<evidence type="ECO:0000256" key="5">
    <source>
        <dbReference type="SAM" id="Phobius"/>
    </source>
</evidence>
<keyword evidence="7" id="KW-0418">Kinase</keyword>
<dbReference type="KEGG" id="eiv:EIN_327100"/>
<keyword evidence="3 4" id="KW-0067">ATP-binding</keyword>
<organism evidence="7 8">
    <name type="scientific">Entamoeba invadens IP1</name>
    <dbReference type="NCBI Taxonomy" id="370355"/>
    <lineage>
        <taxon>Eukaryota</taxon>
        <taxon>Amoebozoa</taxon>
        <taxon>Evosea</taxon>
        <taxon>Archamoebae</taxon>
        <taxon>Mastigamoebida</taxon>
        <taxon>Entamoebidae</taxon>
        <taxon>Entamoeba</taxon>
    </lineage>
</organism>
<feature type="transmembrane region" description="Helical" evidence="5">
    <location>
        <begin position="50"/>
        <end position="76"/>
    </location>
</feature>
<evidence type="ECO:0000256" key="2">
    <source>
        <dbReference type="ARBA" id="ARBA00022741"/>
    </source>
</evidence>
<dbReference type="InterPro" id="IPR017441">
    <property type="entry name" value="Protein_kinase_ATP_BS"/>
</dbReference>
<feature type="domain" description="Protein kinase" evidence="6">
    <location>
        <begin position="221"/>
        <end position="622"/>
    </location>
</feature>
<keyword evidence="1" id="KW-0723">Serine/threonine-protein kinase</keyword>
<dbReference type="GeneID" id="14885128"/>
<evidence type="ECO:0000259" key="6">
    <source>
        <dbReference type="PROSITE" id="PS50011"/>
    </source>
</evidence>
<dbReference type="InterPro" id="IPR013783">
    <property type="entry name" value="Ig-like_fold"/>
</dbReference>
<dbReference type="Pfam" id="PF00069">
    <property type="entry name" value="Pkinase"/>
    <property type="match status" value="1"/>
</dbReference>
<dbReference type="AlphaFoldDB" id="A0A0A1U0H6"/>
<dbReference type="SMART" id="SM00220">
    <property type="entry name" value="S_TKc"/>
    <property type="match status" value="1"/>
</dbReference>
<dbReference type="Gene3D" id="2.60.40.10">
    <property type="entry name" value="Immunoglobulins"/>
    <property type="match status" value="1"/>
</dbReference>
<accession>A0A0A1U0H6</accession>
<dbReference type="SUPFAM" id="SSF56112">
    <property type="entry name" value="Protein kinase-like (PK-like)"/>
    <property type="match status" value="1"/>
</dbReference>